<sequence>MSQLSSTLKRYTESARYTDAHYAKSGYGAYTPSSYGANLAASLLEKEKLGFKPVPTSSFLTRPHTYGPSSLLDYDRGRPLLRPDITGGGKRAESQTRGTERPLGSGLSGGSGFPYGVTNNCLSYLPINAYDQGVTLTQKSDSQSDLARDFSSLRTSDSYRIDPGNLGR</sequence>
<proteinExistence type="predicted"/>
<evidence type="ECO:0000313" key="3">
    <source>
        <dbReference type="Proteomes" id="UP000236370"/>
    </source>
</evidence>
<accession>A0A2J8N264</accession>
<evidence type="ECO:0000313" key="2">
    <source>
        <dbReference type="EMBL" id="PNI65858.1"/>
    </source>
</evidence>
<evidence type="ECO:0000256" key="1">
    <source>
        <dbReference type="SAM" id="MobiDB-lite"/>
    </source>
</evidence>
<dbReference type="Proteomes" id="UP000236370">
    <property type="component" value="Unassembled WGS sequence"/>
</dbReference>
<protein>
    <submittedName>
        <fullName evidence="2">USP2 isoform 4</fullName>
    </submittedName>
</protein>
<comment type="caution">
    <text evidence="2">The sequence shown here is derived from an EMBL/GenBank/DDBJ whole genome shotgun (WGS) entry which is preliminary data.</text>
</comment>
<reference evidence="2 3" key="1">
    <citation type="submission" date="2017-12" db="EMBL/GenBank/DDBJ databases">
        <title>High-resolution comparative analysis of great ape genomes.</title>
        <authorList>
            <person name="Pollen A."/>
            <person name="Hastie A."/>
            <person name="Hormozdiari F."/>
            <person name="Dougherty M."/>
            <person name="Liu R."/>
            <person name="Chaisson M."/>
            <person name="Hoppe E."/>
            <person name="Hill C."/>
            <person name="Pang A."/>
            <person name="Hillier L."/>
            <person name="Baker C."/>
            <person name="Armstrong J."/>
            <person name="Shendure J."/>
            <person name="Paten B."/>
            <person name="Wilson R."/>
            <person name="Chao H."/>
            <person name="Schneider V."/>
            <person name="Ventura M."/>
            <person name="Kronenberg Z."/>
            <person name="Murali S."/>
            <person name="Gordon D."/>
            <person name="Cantsilieris S."/>
            <person name="Munson K."/>
            <person name="Nelson B."/>
            <person name="Raja A."/>
            <person name="Underwood J."/>
            <person name="Diekhans M."/>
            <person name="Fiddes I."/>
            <person name="Haussler D."/>
            <person name="Eichler E."/>
        </authorList>
    </citation>
    <scope>NUCLEOTIDE SEQUENCE [LARGE SCALE GENOMIC DNA]</scope>
    <source>
        <strain evidence="2">Yerkes chimp pedigree #C0471</strain>
    </source>
</reference>
<feature type="compositionally biased region" description="Basic and acidic residues" evidence="1">
    <location>
        <begin position="90"/>
        <end position="100"/>
    </location>
</feature>
<organism evidence="2 3">
    <name type="scientific">Pan troglodytes</name>
    <name type="common">Chimpanzee</name>
    <dbReference type="NCBI Taxonomy" id="9598"/>
    <lineage>
        <taxon>Eukaryota</taxon>
        <taxon>Metazoa</taxon>
        <taxon>Chordata</taxon>
        <taxon>Craniata</taxon>
        <taxon>Vertebrata</taxon>
        <taxon>Euteleostomi</taxon>
        <taxon>Mammalia</taxon>
        <taxon>Eutheria</taxon>
        <taxon>Euarchontoglires</taxon>
        <taxon>Primates</taxon>
        <taxon>Haplorrhini</taxon>
        <taxon>Catarrhini</taxon>
        <taxon>Hominidae</taxon>
        <taxon>Pan</taxon>
    </lineage>
</organism>
<gene>
    <name evidence="2" type="ORF">CK820_G0015666</name>
</gene>
<name>A0A2J8N264_PANTR</name>
<feature type="non-terminal residue" evidence="2">
    <location>
        <position position="168"/>
    </location>
</feature>
<feature type="region of interest" description="Disordered" evidence="1">
    <location>
        <begin position="62"/>
        <end position="109"/>
    </location>
</feature>
<dbReference type="AlphaFoldDB" id="A0A2J8N264"/>
<dbReference type="EMBL" id="NBAG03000239">
    <property type="protein sequence ID" value="PNI65858.1"/>
    <property type="molecule type" value="Genomic_DNA"/>
</dbReference>